<dbReference type="Pfam" id="PF13416">
    <property type="entry name" value="SBP_bac_8"/>
    <property type="match status" value="1"/>
</dbReference>
<dbReference type="Proteomes" id="UP001501599">
    <property type="component" value="Unassembled WGS sequence"/>
</dbReference>
<dbReference type="Gene3D" id="3.40.190.10">
    <property type="entry name" value="Periplasmic binding protein-like II"/>
    <property type="match status" value="2"/>
</dbReference>
<reference evidence="3 4" key="1">
    <citation type="journal article" date="2019" name="Int. J. Syst. Evol. Microbiol.">
        <title>The Global Catalogue of Microorganisms (GCM) 10K type strain sequencing project: providing services to taxonomists for standard genome sequencing and annotation.</title>
        <authorList>
            <consortium name="The Broad Institute Genomics Platform"/>
            <consortium name="The Broad Institute Genome Sequencing Center for Infectious Disease"/>
            <person name="Wu L."/>
            <person name="Ma J."/>
        </authorList>
    </citation>
    <scope>NUCLEOTIDE SEQUENCE [LARGE SCALE GENOMIC DNA]</scope>
    <source>
        <strain evidence="3 4">JCM 16026</strain>
    </source>
</reference>
<name>A0ABN3ATH7_9MICO</name>
<dbReference type="PANTHER" id="PTHR30006">
    <property type="entry name" value="THIAMINE-BINDING PERIPLASMIC PROTEIN-RELATED"/>
    <property type="match status" value="1"/>
</dbReference>
<keyword evidence="1 2" id="KW-0732">Signal</keyword>
<dbReference type="InterPro" id="IPR006059">
    <property type="entry name" value="SBP"/>
</dbReference>
<evidence type="ECO:0000256" key="1">
    <source>
        <dbReference type="ARBA" id="ARBA00022729"/>
    </source>
</evidence>
<feature type="signal peptide" evidence="2">
    <location>
        <begin position="1"/>
        <end position="23"/>
    </location>
</feature>
<protein>
    <submittedName>
        <fullName evidence="3">Extracellular solute-binding protein</fullName>
    </submittedName>
</protein>
<dbReference type="SUPFAM" id="SSF53850">
    <property type="entry name" value="Periplasmic binding protein-like II"/>
    <property type="match status" value="1"/>
</dbReference>
<evidence type="ECO:0000256" key="2">
    <source>
        <dbReference type="SAM" id="SignalP"/>
    </source>
</evidence>
<dbReference type="EMBL" id="BAAAQT010000006">
    <property type="protein sequence ID" value="GAA2174445.1"/>
    <property type="molecule type" value="Genomic_DNA"/>
</dbReference>
<accession>A0ABN3ATH7</accession>
<dbReference type="PROSITE" id="PS51257">
    <property type="entry name" value="PROKAR_LIPOPROTEIN"/>
    <property type="match status" value="1"/>
</dbReference>
<gene>
    <name evidence="3" type="ORF">GCM10009846_20420</name>
</gene>
<keyword evidence="4" id="KW-1185">Reference proteome</keyword>
<feature type="chain" id="PRO_5045704734" evidence="2">
    <location>
        <begin position="24"/>
        <end position="350"/>
    </location>
</feature>
<sequence>MQATSRRALRATAGLALAGVALAGCASGGDGGSGDEGGPLIVYTNSNGDGRGEWLTEQAAENGFEIEIVGLGGADLTNRIVAEANNPVGDVVFGLNTMFFETLKAEEVITAYEPSWSDEVPEDAGDPVDGAYWPLVDQAIVTVYDASAVSDPPADTSELWSSDFEGEYEVNTALGEATPQLVVAGILAPYADEDGEVSDEGWEAIDAYFSNGSPAVEGTDLYARFEQGDVSYGVLPSGGIVARDAEYGTETAIVPNEDGVPFVTEQIGVIAGTQREQQAQDFIDWFGSAEVQGAFAQEFNAVPVNEVALEQANPEIVELIASVERADIDYALVREHIGEWVERIELEYLP</sequence>
<comment type="caution">
    <text evidence="3">The sequence shown here is derived from an EMBL/GenBank/DDBJ whole genome shotgun (WGS) entry which is preliminary data.</text>
</comment>
<dbReference type="PANTHER" id="PTHR30006:SF2">
    <property type="entry name" value="ABC TRANSPORTER SUBSTRATE-BINDING PROTEIN"/>
    <property type="match status" value="1"/>
</dbReference>
<evidence type="ECO:0000313" key="3">
    <source>
        <dbReference type="EMBL" id="GAA2174445.1"/>
    </source>
</evidence>
<dbReference type="RefSeq" id="WP_344343245.1">
    <property type="nucleotide sequence ID" value="NZ_BAAAQT010000006.1"/>
</dbReference>
<organism evidence="3 4">
    <name type="scientific">Agrococcus versicolor</name>
    <dbReference type="NCBI Taxonomy" id="501482"/>
    <lineage>
        <taxon>Bacteria</taxon>
        <taxon>Bacillati</taxon>
        <taxon>Actinomycetota</taxon>
        <taxon>Actinomycetes</taxon>
        <taxon>Micrococcales</taxon>
        <taxon>Microbacteriaceae</taxon>
        <taxon>Agrococcus</taxon>
    </lineage>
</organism>
<proteinExistence type="predicted"/>
<evidence type="ECO:0000313" key="4">
    <source>
        <dbReference type="Proteomes" id="UP001501599"/>
    </source>
</evidence>